<dbReference type="EMBL" id="LT670844">
    <property type="protein sequence ID" value="SHK94651.1"/>
    <property type="molecule type" value="Genomic_DNA"/>
</dbReference>
<dbReference type="SUPFAM" id="SSF48498">
    <property type="entry name" value="Tetracyclin repressor-like, C-terminal domain"/>
    <property type="match status" value="1"/>
</dbReference>
<dbReference type="Gene3D" id="1.10.10.60">
    <property type="entry name" value="Homeodomain-like"/>
    <property type="match status" value="1"/>
</dbReference>
<dbReference type="InterPro" id="IPR050109">
    <property type="entry name" value="HTH-type_TetR-like_transc_reg"/>
</dbReference>
<dbReference type="PANTHER" id="PTHR30055:SF146">
    <property type="entry name" value="HTH-TYPE TRANSCRIPTIONAL DUAL REGULATOR CECR"/>
    <property type="match status" value="1"/>
</dbReference>
<dbReference type="SUPFAM" id="SSF46689">
    <property type="entry name" value="Homeodomain-like"/>
    <property type="match status" value="1"/>
</dbReference>
<dbReference type="Pfam" id="PF00440">
    <property type="entry name" value="TetR_N"/>
    <property type="match status" value="1"/>
</dbReference>
<keyword evidence="1 2" id="KW-0238">DNA-binding</keyword>
<name>A0A1M6WLT5_9BRAD</name>
<reference evidence="4 5" key="1">
    <citation type="submission" date="2016-11" db="EMBL/GenBank/DDBJ databases">
        <authorList>
            <person name="Jaros S."/>
            <person name="Januszkiewicz K."/>
            <person name="Wedrychowicz H."/>
        </authorList>
    </citation>
    <scope>NUCLEOTIDE SEQUENCE [LARGE SCALE GENOMIC DNA]</scope>
    <source>
        <strain evidence="4 5">GAS499</strain>
    </source>
</reference>
<evidence type="ECO:0000259" key="3">
    <source>
        <dbReference type="PROSITE" id="PS50977"/>
    </source>
</evidence>
<organism evidence="4 5">
    <name type="scientific">Bradyrhizobium lablabi</name>
    <dbReference type="NCBI Taxonomy" id="722472"/>
    <lineage>
        <taxon>Bacteria</taxon>
        <taxon>Pseudomonadati</taxon>
        <taxon>Pseudomonadota</taxon>
        <taxon>Alphaproteobacteria</taxon>
        <taxon>Hyphomicrobiales</taxon>
        <taxon>Nitrobacteraceae</taxon>
        <taxon>Bradyrhizobium</taxon>
    </lineage>
</organism>
<dbReference type="GO" id="GO:0000976">
    <property type="term" value="F:transcription cis-regulatory region binding"/>
    <property type="evidence" value="ECO:0007669"/>
    <property type="project" value="TreeGrafter"/>
</dbReference>
<sequence>MGLDIGADADANFRYDVVPVCLDIRYGFVPCKGPFVPMKKNAPAEPGPPTETPICDRIIGAAFAAFMEHGYGNTTMLEIATRAKVSKRDLYASFSNKQTVLLACIANRAARMRLPPDLPVPRDRKMLGATLTMLGQTVLREVNDPAVTAIYRLAVAEAEHSPEAAETLNASRSGNRGAVADLIAKAQANGILGPGDPPQMMEQFFAMLWGDLMLSRLLGAVGVPKPAEIDRRARGATEAFLKLYGIPASDRR</sequence>
<dbReference type="PRINTS" id="PR00455">
    <property type="entry name" value="HTHTETR"/>
</dbReference>
<dbReference type="InterPro" id="IPR009057">
    <property type="entry name" value="Homeodomain-like_sf"/>
</dbReference>
<protein>
    <submittedName>
        <fullName evidence="4">Transcriptional regulator, TetR family</fullName>
    </submittedName>
</protein>
<dbReference type="GO" id="GO:0003700">
    <property type="term" value="F:DNA-binding transcription factor activity"/>
    <property type="evidence" value="ECO:0007669"/>
    <property type="project" value="TreeGrafter"/>
</dbReference>
<evidence type="ECO:0000256" key="1">
    <source>
        <dbReference type="ARBA" id="ARBA00023125"/>
    </source>
</evidence>
<dbReference type="InterPro" id="IPR039536">
    <property type="entry name" value="TetR_C_Proteobacteria"/>
</dbReference>
<dbReference type="InterPro" id="IPR001647">
    <property type="entry name" value="HTH_TetR"/>
</dbReference>
<accession>A0A1M6WLT5</accession>
<dbReference type="PANTHER" id="PTHR30055">
    <property type="entry name" value="HTH-TYPE TRANSCRIPTIONAL REGULATOR RUTR"/>
    <property type="match status" value="1"/>
</dbReference>
<feature type="DNA-binding region" description="H-T-H motif" evidence="2">
    <location>
        <begin position="75"/>
        <end position="94"/>
    </location>
</feature>
<proteinExistence type="predicted"/>
<evidence type="ECO:0000256" key="2">
    <source>
        <dbReference type="PROSITE-ProRule" id="PRU00335"/>
    </source>
</evidence>
<evidence type="ECO:0000313" key="4">
    <source>
        <dbReference type="EMBL" id="SHK94651.1"/>
    </source>
</evidence>
<dbReference type="AlphaFoldDB" id="A0A1M6WLT5"/>
<feature type="domain" description="HTH tetR-type" evidence="3">
    <location>
        <begin position="52"/>
        <end position="112"/>
    </location>
</feature>
<dbReference type="InterPro" id="IPR036271">
    <property type="entry name" value="Tet_transcr_reg_TetR-rel_C_sf"/>
</dbReference>
<dbReference type="PROSITE" id="PS50977">
    <property type="entry name" value="HTH_TETR_2"/>
    <property type="match status" value="1"/>
</dbReference>
<dbReference type="Proteomes" id="UP000189935">
    <property type="component" value="Chromosome I"/>
</dbReference>
<dbReference type="Pfam" id="PF14246">
    <property type="entry name" value="TetR_C_7"/>
    <property type="match status" value="1"/>
</dbReference>
<dbReference type="Gene3D" id="1.10.357.10">
    <property type="entry name" value="Tetracycline Repressor, domain 2"/>
    <property type="match status" value="1"/>
</dbReference>
<evidence type="ECO:0000313" key="5">
    <source>
        <dbReference type="Proteomes" id="UP000189935"/>
    </source>
</evidence>
<gene>
    <name evidence="4" type="ORF">SAMN05444159_4601</name>
</gene>